<dbReference type="PRINTS" id="PR00081">
    <property type="entry name" value="GDHRDH"/>
</dbReference>
<dbReference type="InterPro" id="IPR036291">
    <property type="entry name" value="NAD(P)-bd_dom_sf"/>
</dbReference>
<feature type="domain" description="Ketoreductase" evidence="4">
    <location>
        <begin position="2"/>
        <end position="185"/>
    </location>
</feature>
<dbReference type="PANTHER" id="PTHR44196:SF2">
    <property type="entry name" value="SHORT-CHAIN DEHYDROGENASE-RELATED"/>
    <property type="match status" value="1"/>
</dbReference>
<dbReference type="STRING" id="1912961.BU204_28360"/>
<dbReference type="SMART" id="SM00822">
    <property type="entry name" value="PKS_KR"/>
    <property type="match status" value="1"/>
</dbReference>
<evidence type="ECO:0000313" key="6">
    <source>
        <dbReference type="Proteomes" id="UP000185596"/>
    </source>
</evidence>
<dbReference type="PIRSF" id="PIRSF000126">
    <property type="entry name" value="11-beta-HSD1"/>
    <property type="match status" value="1"/>
</dbReference>
<protein>
    <submittedName>
        <fullName evidence="5">Short-chain dehydrogenase</fullName>
    </submittedName>
</protein>
<proteinExistence type="inferred from homology"/>
<dbReference type="EMBL" id="MSIE01000058">
    <property type="protein sequence ID" value="OLF13287.1"/>
    <property type="molecule type" value="Genomic_DNA"/>
</dbReference>
<evidence type="ECO:0000256" key="1">
    <source>
        <dbReference type="ARBA" id="ARBA00006484"/>
    </source>
</evidence>
<organism evidence="5 6">
    <name type="scientific">Actinophytocola xanthii</name>
    <dbReference type="NCBI Taxonomy" id="1912961"/>
    <lineage>
        <taxon>Bacteria</taxon>
        <taxon>Bacillati</taxon>
        <taxon>Actinomycetota</taxon>
        <taxon>Actinomycetes</taxon>
        <taxon>Pseudonocardiales</taxon>
        <taxon>Pseudonocardiaceae</taxon>
    </lineage>
</organism>
<dbReference type="AlphaFoldDB" id="A0A1Q8CFZ5"/>
<dbReference type="InterPro" id="IPR057326">
    <property type="entry name" value="KR_dom"/>
</dbReference>
<dbReference type="InterPro" id="IPR002347">
    <property type="entry name" value="SDR_fam"/>
</dbReference>
<dbReference type="PRINTS" id="PR00080">
    <property type="entry name" value="SDRFAMILY"/>
</dbReference>
<dbReference type="Gene3D" id="3.40.50.720">
    <property type="entry name" value="NAD(P)-binding Rossmann-like Domain"/>
    <property type="match status" value="1"/>
</dbReference>
<name>A0A1Q8CFZ5_9PSEU</name>
<dbReference type="PANTHER" id="PTHR44196">
    <property type="entry name" value="DEHYDROGENASE/REDUCTASE SDR FAMILY MEMBER 7B"/>
    <property type="match status" value="1"/>
</dbReference>
<comment type="caution">
    <text evidence="5">The sequence shown here is derived from an EMBL/GenBank/DDBJ whole genome shotgun (WGS) entry which is preliminary data.</text>
</comment>
<sequence length="259" mass="27831">MPTALVTGATAGIGFAFARQLAAQGYDLVLVARTRERLREVAAELASAHGVDVQPMTADLSTNRARRRVEERLADRDKPIDLLVNNAGFGTRGAFAEADLDYLQAQLDVNVTSVLRLTRAALPGMLARRHGGVVNVSSVAGYFPGTGPTYAASKAWVTAFSEGMAANLAGTGVRVLALVPGFTRTEFHARAGDDMGALPDRLWLDADRVVAECLRDLRRGRTRSVPGAVYKALLAVPRLLPRAVQRRLEVKASLGRDRT</sequence>
<dbReference type="CDD" id="cd05233">
    <property type="entry name" value="SDR_c"/>
    <property type="match status" value="1"/>
</dbReference>
<evidence type="ECO:0000259" key="4">
    <source>
        <dbReference type="SMART" id="SM00822"/>
    </source>
</evidence>
<keyword evidence="6" id="KW-1185">Reference proteome</keyword>
<dbReference type="OrthoDB" id="9810734at2"/>
<comment type="similarity">
    <text evidence="1 3">Belongs to the short-chain dehydrogenases/reductases (SDR) family.</text>
</comment>
<dbReference type="Proteomes" id="UP000185596">
    <property type="component" value="Unassembled WGS sequence"/>
</dbReference>
<dbReference type="RefSeq" id="WP_075128823.1">
    <property type="nucleotide sequence ID" value="NZ_MSIE01000058.1"/>
</dbReference>
<dbReference type="GO" id="GO:0016020">
    <property type="term" value="C:membrane"/>
    <property type="evidence" value="ECO:0007669"/>
    <property type="project" value="TreeGrafter"/>
</dbReference>
<dbReference type="GO" id="GO:0016491">
    <property type="term" value="F:oxidoreductase activity"/>
    <property type="evidence" value="ECO:0007669"/>
    <property type="project" value="UniProtKB-KW"/>
</dbReference>
<accession>A0A1Q8CFZ5</accession>
<gene>
    <name evidence="5" type="ORF">BU204_28360</name>
</gene>
<reference evidence="5 6" key="1">
    <citation type="submission" date="2016-12" db="EMBL/GenBank/DDBJ databases">
        <title>The draft genome sequence of Actinophytocola sp. 11-183.</title>
        <authorList>
            <person name="Wang W."/>
            <person name="Yuan L."/>
        </authorList>
    </citation>
    <scope>NUCLEOTIDE SEQUENCE [LARGE SCALE GENOMIC DNA]</scope>
    <source>
        <strain evidence="5 6">11-183</strain>
    </source>
</reference>
<evidence type="ECO:0000256" key="2">
    <source>
        <dbReference type="ARBA" id="ARBA00023002"/>
    </source>
</evidence>
<evidence type="ECO:0000313" key="5">
    <source>
        <dbReference type="EMBL" id="OLF13287.1"/>
    </source>
</evidence>
<keyword evidence="2" id="KW-0560">Oxidoreductase</keyword>
<evidence type="ECO:0000256" key="3">
    <source>
        <dbReference type="RuleBase" id="RU000363"/>
    </source>
</evidence>
<dbReference type="Pfam" id="PF00106">
    <property type="entry name" value="adh_short"/>
    <property type="match status" value="1"/>
</dbReference>
<dbReference type="SUPFAM" id="SSF51735">
    <property type="entry name" value="NAD(P)-binding Rossmann-fold domains"/>
    <property type="match status" value="1"/>
</dbReference>